<protein>
    <submittedName>
        <fullName evidence="2">Uncharacterized protein</fullName>
    </submittedName>
</protein>
<feature type="compositionally biased region" description="Low complexity" evidence="1">
    <location>
        <begin position="35"/>
        <end position="45"/>
    </location>
</feature>
<dbReference type="Proteomes" id="UP000193144">
    <property type="component" value="Unassembled WGS sequence"/>
</dbReference>
<organism evidence="2 3">
    <name type="scientific">Clohesyomyces aquaticus</name>
    <dbReference type="NCBI Taxonomy" id="1231657"/>
    <lineage>
        <taxon>Eukaryota</taxon>
        <taxon>Fungi</taxon>
        <taxon>Dikarya</taxon>
        <taxon>Ascomycota</taxon>
        <taxon>Pezizomycotina</taxon>
        <taxon>Dothideomycetes</taxon>
        <taxon>Pleosporomycetidae</taxon>
        <taxon>Pleosporales</taxon>
        <taxon>Lindgomycetaceae</taxon>
        <taxon>Clohesyomyces</taxon>
    </lineage>
</organism>
<comment type="caution">
    <text evidence="2">The sequence shown here is derived from an EMBL/GenBank/DDBJ whole genome shotgun (WGS) entry which is preliminary data.</text>
</comment>
<dbReference type="OrthoDB" id="3795360at2759"/>
<gene>
    <name evidence="2" type="ORF">BCR34DRAFT_589058</name>
</gene>
<dbReference type="STRING" id="1231657.A0A1Y1ZI42"/>
<reference evidence="2 3" key="1">
    <citation type="submission" date="2016-07" db="EMBL/GenBank/DDBJ databases">
        <title>Pervasive Adenine N6-methylation of Active Genes in Fungi.</title>
        <authorList>
            <consortium name="DOE Joint Genome Institute"/>
            <person name="Mondo S.J."/>
            <person name="Dannebaum R.O."/>
            <person name="Kuo R.C."/>
            <person name="Labutti K."/>
            <person name="Haridas S."/>
            <person name="Kuo A."/>
            <person name="Salamov A."/>
            <person name="Ahrendt S.R."/>
            <person name="Lipzen A."/>
            <person name="Sullivan W."/>
            <person name="Andreopoulos W.B."/>
            <person name="Clum A."/>
            <person name="Lindquist E."/>
            <person name="Daum C."/>
            <person name="Ramamoorthy G.K."/>
            <person name="Gryganskyi A."/>
            <person name="Culley D."/>
            <person name="Magnuson J.K."/>
            <person name="James T.Y."/>
            <person name="O'Malley M.A."/>
            <person name="Stajich J.E."/>
            <person name="Spatafora J.W."/>
            <person name="Visel A."/>
            <person name="Grigoriev I.V."/>
        </authorList>
    </citation>
    <scope>NUCLEOTIDE SEQUENCE [LARGE SCALE GENOMIC DNA]</scope>
    <source>
        <strain evidence="2 3">CBS 115471</strain>
    </source>
</reference>
<keyword evidence="3" id="KW-1185">Reference proteome</keyword>
<feature type="compositionally biased region" description="Acidic residues" evidence="1">
    <location>
        <begin position="322"/>
        <end position="332"/>
    </location>
</feature>
<dbReference type="AlphaFoldDB" id="A0A1Y1ZI42"/>
<accession>A0A1Y1ZI42</accession>
<dbReference type="EMBL" id="MCFA01000081">
    <property type="protein sequence ID" value="ORY09859.1"/>
    <property type="molecule type" value="Genomic_DNA"/>
</dbReference>
<evidence type="ECO:0000313" key="2">
    <source>
        <dbReference type="EMBL" id="ORY09859.1"/>
    </source>
</evidence>
<evidence type="ECO:0000313" key="3">
    <source>
        <dbReference type="Proteomes" id="UP000193144"/>
    </source>
</evidence>
<evidence type="ECO:0000256" key="1">
    <source>
        <dbReference type="SAM" id="MobiDB-lite"/>
    </source>
</evidence>
<proteinExistence type="predicted"/>
<sequence length="533" mass="59355">MTARSRPSANAEIIRIPSSLSIPSEPTWKPPSLSPTSKFATTTSTKAPLLKDVEAALATIQSRPVQRARTRPTTRRPQGQTPAVQSQYDNSLYSNFVLVPESRTKKKIYTLAPVFSEHWDAAEYMERFEYVQTELRRAIDRHRELRDHARSINFHLRMVGICPRSAEPSIVIVCRAAQFKKLRALFKEKAGEKLYCGKRSRVFEMFKKDPLARPPFNLVYYRTDCETLKRKAAWHTVSMDLTVSGVLPGAPVYYQGAQANVGVTFNVDNAILSTTVDHLFNPTSVQSSPISNDDSLSIKSFDSDQRTLDDSDLISLDPLWADDSEYDEPEDPDVPRTVVPVSPPLAPRVSASFRVPLEHSHGHKVDSPIEVPGSAPYLDYALLQLSPSVLQTLQPNACRLNHTDGLSFPLQTVATEPRYHAVPVYMLSGAHGVRTGRLLGSYAYLGSNPGQEPCKVWTLILDGADGLADGDCGSVVVDQDTHTAYGHVIGSNPMDEAYVVPFKHIIEQIKLTFGTLKFPSMTPPRHHKWLERP</sequence>
<feature type="region of interest" description="Disordered" evidence="1">
    <location>
        <begin position="61"/>
        <end position="85"/>
    </location>
</feature>
<feature type="region of interest" description="Disordered" evidence="1">
    <location>
        <begin position="322"/>
        <end position="341"/>
    </location>
</feature>
<name>A0A1Y1ZI42_9PLEO</name>
<feature type="region of interest" description="Disordered" evidence="1">
    <location>
        <begin position="1"/>
        <end position="45"/>
    </location>
</feature>
<feature type="compositionally biased region" description="Low complexity" evidence="1">
    <location>
        <begin position="13"/>
        <end position="26"/>
    </location>
</feature>